<gene>
    <name evidence="2" type="ORF">BDA99DRAFT_538931</name>
</gene>
<reference evidence="2" key="2">
    <citation type="submission" date="2023-02" db="EMBL/GenBank/DDBJ databases">
        <authorList>
            <consortium name="DOE Joint Genome Institute"/>
            <person name="Mondo S.J."/>
            <person name="Chang Y."/>
            <person name="Wang Y."/>
            <person name="Ahrendt S."/>
            <person name="Andreopoulos W."/>
            <person name="Barry K."/>
            <person name="Beard J."/>
            <person name="Benny G.L."/>
            <person name="Blankenship S."/>
            <person name="Bonito G."/>
            <person name="Cuomo C."/>
            <person name="Desiro A."/>
            <person name="Gervers K.A."/>
            <person name="Hundley H."/>
            <person name="Kuo A."/>
            <person name="LaButti K."/>
            <person name="Lang B.F."/>
            <person name="Lipzen A."/>
            <person name="O'Donnell K."/>
            <person name="Pangilinan J."/>
            <person name="Reynolds N."/>
            <person name="Sandor L."/>
            <person name="Smith M.W."/>
            <person name="Tsang A."/>
            <person name="Grigoriev I.V."/>
            <person name="Stajich J.E."/>
            <person name="Spatafora J.W."/>
        </authorList>
    </citation>
    <scope>NUCLEOTIDE SEQUENCE</scope>
    <source>
        <strain evidence="2">RSA 2281</strain>
    </source>
</reference>
<dbReference type="AlphaFoldDB" id="A0AAD5PEC4"/>
<organism evidence="2 3">
    <name type="scientific">Phascolomyces articulosus</name>
    <dbReference type="NCBI Taxonomy" id="60185"/>
    <lineage>
        <taxon>Eukaryota</taxon>
        <taxon>Fungi</taxon>
        <taxon>Fungi incertae sedis</taxon>
        <taxon>Mucoromycota</taxon>
        <taxon>Mucoromycotina</taxon>
        <taxon>Mucoromycetes</taxon>
        <taxon>Mucorales</taxon>
        <taxon>Lichtheimiaceae</taxon>
        <taxon>Phascolomyces</taxon>
    </lineage>
</organism>
<evidence type="ECO:0000313" key="3">
    <source>
        <dbReference type="Proteomes" id="UP001209540"/>
    </source>
</evidence>
<dbReference type="EMBL" id="JAIXMP010000018">
    <property type="protein sequence ID" value="KAI9259011.1"/>
    <property type="molecule type" value="Genomic_DNA"/>
</dbReference>
<comment type="caution">
    <text evidence="2">The sequence shown here is derived from an EMBL/GenBank/DDBJ whole genome shotgun (WGS) entry which is preliminary data.</text>
</comment>
<evidence type="ECO:0000313" key="2">
    <source>
        <dbReference type="EMBL" id="KAI9259011.1"/>
    </source>
</evidence>
<accession>A0AAD5PEC4</accession>
<proteinExistence type="predicted"/>
<feature type="signal peptide" evidence="1">
    <location>
        <begin position="1"/>
        <end position="24"/>
    </location>
</feature>
<reference evidence="2" key="1">
    <citation type="journal article" date="2022" name="IScience">
        <title>Evolution of zygomycete secretomes and the origins of terrestrial fungal ecologies.</title>
        <authorList>
            <person name="Chang Y."/>
            <person name="Wang Y."/>
            <person name="Mondo S."/>
            <person name="Ahrendt S."/>
            <person name="Andreopoulos W."/>
            <person name="Barry K."/>
            <person name="Beard J."/>
            <person name="Benny G.L."/>
            <person name="Blankenship S."/>
            <person name="Bonito G."/>
            <person name="Cuomo C."/>
            <person name="Desiro A."/>
            <person name="Gervers K.A."/>
            <person name="Hundley H."/>
            <person name="Kuo A."/>
            <person name="LaButti K."/>
            <person name="Lang B.F."/>
            <person name="Lipzen A."/>
            <person name="O'Donnell K."/>
            <person name="Pangilinan J."/>
            <person name="Reynolds N."/>
            <person name="Sandor L."/>
            <person name="Smith M.E."/>
            <person name="Tsang A."/>
            <person name="Grigoriev I.V."/>
            <person name="Stajich J.E."/>
            <person name="Spatafora J.W."/>
        </authorList>
    </citation>
    <scope>NUCLEOTIDE SEQUENCE</scope>
    <source>
        <strain evidence="2">RSA 2281</strain>
    </source>
</reference>
<feature type="chain" id="PRO_5042201732" evidence="1">
    <location>
        <begin position="25"/>
        <end position="113"/>
    </location>
</feature>
<evidence type="ECO:0000256" key="1">
    <source>
        <dbReference type="SAM" id="SignalP"/>
    </source>
</evidence>
<keyword evidence="3" id="KW-1185">Reference proteome</keyword>
<name>A0AAD5PEC4_9FUNG</name>
<keyword evidence="1" id="KW-0732">Signal</keyword>
<sequence>MTRTWLLFFAVTLLITVLPYSSYAYCVYNNMTDDTVVTAVQTAGQARFARNGRRFKKHINPGYKECCPYDDRDCSNLRDQNGDCLINLNVVDTLRLPEHSIALDIIFMIPAMF</sequence>
<protein>
    <submittedName>
        <fullName evidence="2">Uncharacterized protein</fullName>
    </submittedName>
</protein>
<dbReference type="Proteomes" id="UP001209540">
    <property type="component" value="Unassembled WGS sequence"/>
</dbReference>